<protein>
    <submittedName>
        <fullName evidence="1">Uncharacterized protein</fullName>
    </submittedName>
</protein>
<geneLocation type="plasmid" evidence="1 2">
    <name>pBc239</name>
</geneLocation>
<organism evidence="1 2">
    <name type="scientific">Bacillus cereus (strain Q1)</name>
    <dbReference type="NCBI Taxonomy" id="361100"/>
    <lineage>
        <taxon>Bacteria</taxon>
        <taxon>Bacillati</taxon>
        <taxon>Bacillota</taxon>
        <taxon>Bacilli</taxon>
        <taxon>Bacillales</taxon>
        <taxon>Bacillaceae</taxon>
        <taxon>Bacillus</taxon>
        <taxon>Bacillus cereus group</taxon>
    </lineage>
</organism>
<evidence type="ECO:0000313" key="2">
    <source>
        <dbReference type="Proteomes" id="UP000000441"/>
    </source>
</evidence>
<gene>
    <name evidence="1" type="ordered locus">BCQ_PI129</name>
</gene>
<proteinExistence type="predicted"/>
<dbReference type="KEGG" id="bcq:BCQ_PI129"/>
<sequence length="50" mass="5670">MKIKLKGSLAMLFIFSLFFIALFFDEKAAVSGVLMCFFSILAKEKFSRIA</sequence>
<dbReference type="EMBL" id="CP000228">
    <property type="protein sequence ID" value="ACM15863.1"/>
    <property type="molecule type" value="Genomic_DNA"/>
</dbReference>
<dbReference type="HOGENOM" id="CLU_213035_0_0_9"/>
<reference evidence="1 2" key="1">
    <citation type="journal article" date="2009" name="J. Bacteriol.">
        <title>Complete genome sequence of the extremophilic Bacillus cereus strain Q1 with industrial applications.</title>
        <authorList>
            <person name="Xiong Z."/>
            <person name="Jiang Y."/>
            <person name="Qi D."/>
            <person name="Lu H."/>
            <person name="Yang F."/>
            <person name="Yang J."/>
            <person name="Chen L."/>
            <person name="Sun L."/>
            <person name="Xu X."/>
            <person name="Xue Y."/>
            <person name="Zhu Y."/>
            <person name="Jin Q."/>
        </authorList>
    </citation>
    <scope>NUCLEOTIDE SEQUENCE [LARGE SCALE GENOMIC DNA]</scope>
    <source>
        <strain evidence="1 2">Q1</strain>
        <plasmid evidence="1 2">pBc239</plasmid>
    </source>
</reference>
<dbReference type="AlphaFoldDB" id="B9J668"/>
<keyword evidence="1" id="KW-0614">Plasmid</keyword>
<dbReference type="Proteomes" id="UP000000441">
    <property type="component" value="Plasmid pBc239"/>
</dbReference>
<name>B9J668_BACCQ</name>
<accession>B9J668</accession>
<evidence type="ECO:0000313" key="1">
    <source>
        <dbReference type="EMBL" id="ACM15863.1"/>
    </source>
</evidence>